<dbReference type="Proteomes" id="UP000886998">
    <property type="component" value="Unassembled WGS sequence"/>
</dbReference>
<evidence type="ECO:0000313" key="2">
    <source>
        <dbReference type="EMBL" id="GFY68930.1"/>
    </source>
</evidence>
<reference evidence="2" key="1">
    <citation type="submission" date="2020-08" db="EMBL/GenBank/DDBJ databases">
        <title>Multicomponent nature underlies the extraordinary mechanical properties of spider dragline silk.</title>
        <authorList>
            <person name="Kono N."/>
            <person name="Nakamura H."/>
            <person name="Mori M."/>
            <person name="Yoshida Y."/>
            <person name="Ohtoshi R."/>
            <person name="Malay A.D."/>
            <person name="Moran D.A.P."/>
            <person name="Tomita M."/>
            <person name="Numata K."/>
            <person name="Arakawa K."/>
        </authorList>
    </citation>
    <scope>NUCLEOTIDE SEQUENCE</scope>
</reference>
<protein>
    <submittedName>
        <fullName evidence="2">Uncharacterized protein</fullName>
    </submittedName>
</protein>
<sequence>MDMSDTKTDVASSLVSTLFTIDPLCFDVAKAHEHLDRVTACSDCEYFIDALEEIINTIKKTDGVLDDINKLRLISEVQCLALKASRRSIRLQNREFKDYIEELKRLNLNKLPTTPPFKSEEESKKKAPTISPARHLGEKQRAGGGLKHNTLLPAGPEEGSYSEAMDEEILQTRAARIL</sequence>
<dbReference type="AlphaFoldDB" id="A0A8X7CKF2"/>
<comment type="caution">
    <text evidence="2">The sequence shown here is derived from an EMBL/GenBank/DDBJ whole genome shotgun (WGS) entry which is preliminary data.</text>
</comment>
<dbReference type="EMBL" id="BMAV01017351">
    <property type="protein sequence ID" value="GFY68930.1"/>
    <property type="molecule type" value="Genomic_DNA"/>
</dbReference>
<gene>
    <name evidence="2" type="ORF">TNIN_497431</name>
</gene>
<organism evidence="2 3">
    <name type="scientific">Trichonephila inaurata madagascariensis</name>
    <dbReference type="NCBI Taxonomy" id="2747483"/>
    <lineage>
        <taxon>Eukaryota</taxon>
        <taxon>Metazoa</taxon>
        <taxon>Ecdysozoa</taxon>
        <taxon>Arthropoda</taxon>
        <taxon>Chelicerata</taxon>
        <taxon>Arachnida</taxon>
        <taxon>Araneae</taxon>
        <taxon>Araneomorphae</taxon>
        <taxon>Entelegynae</taxon>
        <taxon>Araneoidea</taxon>
        <taxon>Nephilidae</taxon>
        <taxon>Trichonephila</taxon>
        <taxon>Trichonephila inaurata</taxon>
    </lineage>
</organism>
<name>A0A8X7CKF2_9ARAC</name>
<proteinExistence type="predicted"/>
<evidence type="ECO:0000256" key="1">
    <source>
        <dbReference type="SAM" id="MobiDB-lite"/>
    </source>
</evidence>
<evidence type="ECO:0000313" key="3">
    <source>
        <dbReference type="Proteomes" id="UP000886998"/>
    </source>
</evidence>
<accession>A0A8X7CKF2</accession>
<feature type="region of interest" description="Disordered" evidence="1">
    <location>
        <begin position="111"/>
        <end position="166"/>
    </location>
</feature>
<keyword evidence="3" id="KW-1185">Reference proteome</keyword>